<keyword evidence="2" id="KW-1185">Reference proteome</keyword>
<comment type="caution">
    <text evidence="1">The sequence shown here is derived from an EMBL/GenBank/DDBJ whole genome shotgun (WGS) entry which is preliminary data.</text>
</comment>
<evidence type="ECO:0000313" key="1">
    <source>
        <dbReference type="EMBL" id="NGQ90514.1"/>
    </source>
</evidence>
<proteinExistence type="predicted"/>
<gene>
    <name evidence="1" type="ORF">G5V65_06360</name>
</gene>
<evidence type="ECO:0000313" key="2">
    <source>
        <dbReference type="Proteomes" id="UP000474758"/>
    </source>
</evidence>
<accession>A0A6M1TZ91</accession>
<reference evidence="1 2" key="1">
    <citation type="submission" date="2020-02" db="EMBL/GenBank/DDBJ databases">
        <title>Rhodobacter translucens sp. nov., a novel bacterium isolated from activated sludge.</title>
        <authorList>
            <person name="Liu J."/>
        </authorList>
    </citation>
    <scope>NUCLEOTIDE SEQUENCE [LARGE SCALE GENOMIC DNA]</scope>
    <source>
        <strain evidence="1 2">HX-7-19</strain>
    </source>
</reference>
<dbReference type="EMBL" id="JAALFE010000004">
    <property type="protein sequence ID" value="NGQ90514.1"/>
    <property type="molecule type" value="Genomic_DNA"/>
</dbReference>
<name>A0A6M1TZ91_9RHOB</name>
<organism evidence="1 2">
    <name type="scientific">Paragemmobacter kunshanensis</name>
    <dbReference type="NCBI Taxonomy" id="2583234"/>
    <lineage>
        <taxon>Bacteria</taxon>
        <taxon>Pseudomonadati</taxon>
        <taxon>Pseudomonadota</taxon>
        <taxon>Alphaproteobacteria</taxon>
        <taxon>Rhodobacterales</taxon>
        <taxon>Paracoccaceae</taxon>
        <taxon>Paragemmobacter</taxon>
    </lineage>
</organism>
<protein>
    <submittedName>
        <fullName evidence="1">Uncharacterized protein</fullName>
    </submittedName>
</protein>
<sequence>MIQPVDSLSDRLHHLARRAMEDGLLNLTADERRDIAAELYRLADAVTLQPVTQGDIEAQGQALRRVAWLTGWLERARQQSAQQPAQQRAKAAP</sequence>
<dbReference type="RefSeq" id="WP_165048025.1">
    <property type="nucleotide sequence ID" value="NZ_JAALFE010000004.1"/>
</dbReference>
<dbReference type="Proteomes" id="UP000474758">
    <property type="component" value="Unassembled WGS sequence"/>
</dbReference>
<dbReference type="AlphaFoldDB" id="A0A6M1TZ91"/>